<dbReference type="CDD" id="cd23507">
    <property type="entry name" value="hydrophobin_I"/>
    <property type="match status" value="1"/>
</dbReference>
<evidence type="ECO:0000256" key="5">
    <source>
        <dbReference type="ARBA" id="ARBA00023157"/>
    </source>
</evidence>
<keyword evidence="6" id="KW-0732">Signal</keyword>
<keyword evidence="8" id="KW-1185">Reference proteome</keyword>
<dbReference type="AlphaFoldDB" id="A0A0H2RPA1"/>
<keyword evidence="5 6" id="KW-1015">Disulfide bond</keyword>
<name>A0A0H2RPA1_9AGAM</name>
<dbReference type="OrthoDB" id="4225815at2759"/>
<evidence type="ECO:0000256" key="1">
    <source>
        <dbReference type="ARBA" id="ARBA00004191"/>
    </source>
</evidence>
<sequence>MFSKLFVAASLAILAVATPMPNGEPTANACCTSTTTAGNSAFASLFKSIGIDVSDVNVPIGLGCSPITVVGVSGTSCTNDPVSCDQIFSPSLVGLNCVPADVSL</sequence>
<gene>
    <name evidence="7" type="ORF">SCHPADRAFT_827554</name>
</gene>
<feature type="chain" id="PRO_5013988791" description="Hydrophobin" evidence="6">
    <location>
        <begin position="18"/>
        <end position="104"/>
    </location>
</feature>
<dbReference type="EMBL" id="KQ085955">
    <property type="protein sequence ID" value="KLO13694.1"/>
    <property type="molecule type" value="Genomic_DNA"/>
</dbReference>
<dbReference type="GO" id="GO:0009277">
    <property type="term" value="C:fungal-type cell wall"/>
    <property type="evidence" value="ECO:0007669"/>
    <property type="project" value="InterPro"/>
</dbReference>
<dbReference type="InterPro" id="IPR001338">
    <property type="entry name" value="Class_I_Hydrophobin"/>
</dbReference>
<evidence type="ECO:0000256" key="2">
    <source>
        <dbReference type="ARBA" id="ARBA00010446"/>
    </source>
</evidence>
<accession>A0A0H2RPA1</accession>
<evidence type="ECO:0000256" key="6">
    <source>
        <dbReference type="RuleBase" id="RU365009"/>
    </source>
</evidence>
<comment type="subcellular location">
    <subcellularLocation>
        <location evidence="1 6">Secreted</location>
        <location evidence="1 6">Cell wall</location>
    </subcellularLocation>
</comment>
<keyword evidence="3 6" id="KW-0134">Cell wall</keyword>
<organism evidence="7 8">
    <name type="scientific">Schizopora paradoxa</name>
    <dbReference type="NCBI Taxonomy" id="27342"/>
    <lineage>
        <taxon>Eukaryota</taxon>
        <taxon>Fungi</taxon>
        <taxon>Dikarya</taxon>
        <taxon>Basidiomycota</taxon>
        <taxon>Agaricomycotina</taxon>
        <taxon>Agaricomycetes</taxon>
        <taxon>Hymenochaetales</taxon>
        <taxon>Schizoporaceae</taxon>
        <taxon>Schizopora</taxon>
    </lineage>
</organism>
<evidence type="ECO:0000256" key="4">
    <source>
        <dbReference type="ARBA" id="ARBA00022525"/>
    </source>
</evidence>
<comment type="similarity">
    <text evidence="2 6">Belongs to the fungal hydrophobin family.</text>
</comment>
<dbReference type="GO" id="GO:0005199">
    <property type="term" value="F:structural constituent of cell wall"/>
    <property type="evidence" value="ECO:0007669"/>
    <property type="project" value="InterPro"/>
</dbReference>
<dbReference type="SMART" id="SM00075">
    <property type="entry name" value="HYDRO"/>
    <property type="match status" value="1"/>
</dbReference>
<reference evidence="7 8" key="1">
    <citation type="submission" date="2015-04" db="EMBL/GenBank/DDBJ databases">
        <title>Complete genome sequence of Schizopora paradoxa KUC8140, a cosmopolitan wood degrader in East Asia.</title>
        <authorList>
            <consortium name="DOE Joint Genome Institute"/>
            <person name="Min B."/>
            <person name="Park H."/>
            <person name="Jang Y."/>
            <person name="Kim J.-J."/>
            <person name="Kim K.H."/>
            <person name="Pangilinan J."/>
            <person name="Lipzen A."/>
            <person name="Riley R."/>
            <person name="Grigoriev I.V."/>
            <person name="Spatafora J.W."/>
            <person name="Choi I.-G."/>
        </authorList>
    </citation>
    <scope>NUCLEOTIDE SEQUENCE [LARGE SCALE GENOMIC DNA]</scope>
    <source>
        <strain evidence="7 8">KUC8140</strain>
    </source>
</reference>
<proteinExistence type="inferred from homology"/>
<keyword evidence="4 6" id="KW-0964">Secreted</keyword>
<evidence type="ECO:0000313" key="7">
    <source>
        <dbReference type="EMBL" id="KLO13694.1"/>
    </source>
</evidence>
<evidence type="ECO:0000313" key="8">
    <source>
        <dbReference type="Proteomes" id="UP000053477"/>
    </source>
</evidence>
<dbReference type="InParanoid" id="A0A0H2RPA1"/>
<dbReference type="Proteomes" id="UP000053477">
    <property type="component" value="Unassembled WGS sequence"/>
</dbReference>
<protein>
    <recommendedName>
        <fullName evidence="6">Hydrophobin</fullName>
    </recommendedName>
</protein>
<dbReference type="Pfam" id="PF01185">
    <property type="entry name" value="Hydrophobin"/>
    <property type="match status" value="1"/>
</dbReference>
<evidence type="ECO:0000256" key="3">
    <source>
        <dbReference type="ARBA" id="ARBA00022512"/>
    </source>
</evidence>
<feature type="signal peptide" evidence="6">
    <location>
        <begin position="1"/>
        <end position="17"/>
    </location>
</feature>